<evidence type="ECO:0000259" key="8">
    <source>
        <dbReference type="PROSITE" id="PS50885"/>
    </source>
</evidence>
<dbReference type="InterPro" id="IPR004089">
    <property type="entry name" value="MCPsignal_dom"/>
</dbReference>
<dbReference type="SMART" id="SM00283">
    <property type="entry name" value="MA"/>
    <property type="match status" value="1"/>
</dbReference>
<dbReference type="InterPro" id="IPR004090">
    <property type="entry name" value="Chemotax_Me-accpt_rcpt"/>
</dbReference>
<feature type="transmembrane region" description="Helical" evidence="6">
    <location>
        <begin position="340"/>
        <end position="366"/>
    </location>
</feature>
<dbReference type="Pfam" id="PF00672">
    <property type="entry name" value="HAMP"/>
    <property type="match status" value="1"/>
</dbReference>
<dbReference type="Pfam" id="PF00015">
    <property type="entry name" value="MCPsignal"/>
    <property type="match status" value="1"/>
</dbReference>
<dbReference type="SUPFAM" id="SSF158472">
    <property type="entry name" value="HAMP domain-like"/>
    <property type="match status" value="1"/>
</dbReference>
<evidence type="ECO:0000256" key="1">
    <source>
        <dbReference type="ARBA" id="ARBA00004370"/>
    </source>
</evidence>
<comment type="similarity">
    <text evidence="3">Belongs to the methyl-accepting chemotaxis (MCP) protein family.</text>
</comment>
<dbReference type="InterPro" id="IPR051310">
    <property type="entry name" value="MCP_chemotaxis"/>
</dbReference>
<dbReference type="RefSeq" id="WP_168773679.1">
    <property type="nucleotide sequence ID" value="NZ_JAABNR010000003.1"/>
</dbReference>
<dbReference type="AlphaFoldDB" id="A0AAE4Y6Q1"/>
<keyword evidence="6" id="KW-1133">Transmembrane helix</keyword>
<feature type="compositionally biased region" description="Acidic residues" evidence="5">
    <location>
        <begin position="771"/>
        <end position="781"/>
    </location>
</feature>
<dbReference type="PRINTS" id="PR00260">
    <property type="entry name" value="CHEMTRNSDUCR"/>
</dbReference>
<dbReference type="PROSITE" id="PS50885">
    <property type="entry name" value="HAMP"/>
    <property type="match status" value="2"/>
</dbReference>
<proteinExistence type="inferred from homology"/>
<dbReference type="Proteomes" id="UP001193501">
    <property type="component" value="Unassembled WGS sequence"/>
</dbReference>
<reference evidence="9" key="1">
    <citation type="submission" date="2020-01" db="EMBL/GenBank/DDBJ databases">
        <authorList>
            <person name="Chen W.-M."/>
        </authorList>
    </citation>
    <scope>NUCLEOTIDE SEQUENCE</scope>
    <source>
        <strain evidence="9">CYK-10</strain>
    </source>
</reference>
<name>A0AAE4Y6Q1_9RHOB</name>
<evidence type="ECO:0000256" key="6">
    <source>
        <dbReference type="SAM" id="Phobius"/>
    </source>
</evidence>
<dbReference type="GO" id="GO:0016020">
    <property type="term" value="C:membrane"/>
    <property type="evidence" value="ECO:0007669"/>
    <property type="project" value="UniProtKB-SubCell"/>
</dbReference>
<dbReference type="SMART" id="SM00304">
    <property type="entry name" value="HAMP"/>
    <property type="match status" value="2"/>
</dbReference>
<dbReference type="PANTHER" id="PTHR43531">
    <property type="entry name" value="PROTEIN ICFG"/>
    <property type="match status" value="1"/>
</dbReference>
<dbReference type="GO" id="GO:0006935">
    <property type="term" value="P:chemotaxis"/>
    <property type="evidence" value="ECO:0007669"/>
    <property type="project" value="UniProtKB-KW"/>
</dbReference>
<dbReference type="FunFam" id="1.10.287.950:FF:000001">
    <property type="entry name" value="Methyl-accepting chemotaxis sensory transducer"/>
    <property type="match status" value="1"/>
</dbReference>
<gene>
    <name evidence="9" type="ORF">GV832_04725</name>
</gene>
<feature type="domain" description="HAMP" evidence="8">
    <location>
        <begin position="436"/>
        <end position="481"/>
    </location>
</feature>
<evidence type="ECO:0000256" key="2">
    <source>
        <dbReference type="ARBA" id="ARBA00022500"/>
    </source>
</evidence>
<keyword evidence="6" id="KW-0812">Transmembrane</keyword>
<feature type="compositionally biased region" description="Low complexity" evidence="5">
    <location>
        <begin position="801"/>
        <end position="816"/>
    </location>
</feature>
<dbReference type="CDD" id="cd06225">
    <property type="entry name" value="HAMP"/>
    <property type="match status" value="1"/>
</dbReference>
<dbReference type="PANTHER" id="PTHR43531:SF11">
    <property type="entry name" value="METHYL-ACCEPTING CHEMOTAXIS PROTEIN 3"/>
    <property type="match status" value="1"/>
</dbReference>
<dbReference type="EMBL" id="JAABNR010000003">
    <property type="protein sequence ID" value="NBZ86877.1"/>
    <property type="molecule type" value="Genomic_DNA"/>
</dbReference>
<feature type="domain" description="Methyl-accepting transducer" evidence="7">
    <location>
        <begin position="486"/>
        <end position="715"/>
    </location>
</feature>
<evidence type="ECO:0000256" key="4">
    <source>
        <dbReference type="PROSITE-ProRule" id="PRU00284"/>
    </source>
</evidence>
<dbReference type="Gene3D" id="1.10.287.950">
    <property type="entry name" value="Methyl-accepting chemotaxis protein"/>
    <property type="match status" value="1"/>
</dbReference>
<evidence type="ECO:0000256" key="3">
    <source>
        <dbReference type="ARBA" id="ARBA00029447"/>
    </source>
</evidence>
<comment type="subcellular location">
    <subcellularLocation>
        <location evidence="1">Membrane</location>
    </subcellularLocation>
</comment>
<evidence type="ECO:0000313" key="10">
    <source>
        <dbReference type="Proteomes" id="UP001193501"/>
    </source>
</evidence>
<feature type="region of interest" description="Disordered" evidence="5">
    <location>
        <begin position="771"/>
        <end position="816"/>
    </location>
</feature>
<dbReference type="Gene3D" id="6.10.340.10">
    <property type="match status" value="1"/>
</dbReference>
<keyword evidence="4" id="KW-0807">Transducer</keyword>
<dbReference type="SUPFAM" id="SSF58104">
    <property type="entry name" value="Methyl-accepting chemotaxis protein (MCP) signaling domain"/>
    <property type="match status" value="1"/>
</dbReference>
<dbReference type="CDD" id="cd11386">
    <property type="entry name" value="MCP_signal"/>
    <property type="match status" value="1"/>
</dbReference>
<evidence type="ECO:0000313" key="9">
    <source>
        <dbReference type="EMBL" id="NBZ86877.1"/>
    </source>
</evidence>
<keyword evidence="2" id="KW-0145">Chemotaxis</keyword>
<evidence type="ECO:0000259" key="7">
    <source>
        <dbReference type="PROSITE" id="PS50111"/>
    </source>
</evidence>
<organism evidence="9 10">
    <name type="scientific">Stagnihabitans tardus</name>
    <dbReference type="NCBI Taxonomy" id="2699202"/>
    <lineage>
        <taxon>Bacteria</taxon>
        <taxon>Pseudomonadati</taxon>
        <taxon>Pseudomonadota</taxon>
        <taxon>Alphaproteobacteria</taxon>
        <taxon>Rhodobacterales</taxon>
        <taxon>Paracoccaceae</taxon>
        <taxon>Stagnihabitans</taxon>
    </lineage>
</organism>
<keyword evidence="6" id="KW-0472">Membrane</keyword>
<evidence type="ECO:0000256" key="5">
    <source>
        <dbReference type="SAM" id="MobiDB-lite"/>
    </source>
</evidence>
<dbReference type="PROSITE" id="PS50111">
    <property type="entry name" value="CHEMOTAXIS_TRANSDUC_2"/>
    <property type="match status" value="1"/>
</dbReference>
<feature type="transmembrane region" description="Helical" evidence="6">
    <location>
        <begin position="13"/>
        <end position="33"/>
    </location>
</feature>
<keyword evidence="10" id="KW-1185">Reference proteome</keyword>
<dbReference type="InterPro" id="IPR003660">
    <property type="entry name" value="HAMP_dom"/>
</dbReference>
<accession>A0AAE4Y6Q1</accession>
<protein>
    <submittedName>
        <fullName evidence="9">HAMP domain-containing protein</fullName>
    </submittedName>
</protein>
<comment type="caution">
    <text evidence="9">The sequence shown here is derived from an EMBL/GenBank/DDBJ whole genome shotgun (WGS) entry which is preliminary data.</text>
</comment>
<dbReference type="GO" id="GO:0007165">
    <property type="term" value="P:signal transduction"/>
    <property type="evidence" value="ECO:0007669"/>
    <property type="project" value="UniProtKB-KW"/>
</dbReference>
<sequence length="816" mass="86475">MSFMTSLPLRVKLPGAIVGISIFVAATVGFIGIRQMSNLAEQQIAQTIIRDATTGKTMVENFYADLTADIADMSGSPNSVAGFRRLTLGWKSYGPDGAAKAVEDYITKNPHPPGERQKFDKPEFKTTYNDQHAAFHPSFRRWTEMHGYYDMFLISPEGDIIYTVMKETDFGTNLLTGSDKDGPLAEVFAAAKADTAGRVHFSDFMKYGPSNNAPAAFAASAIVDEKGVFLGVLAVQISDKLLTTSLTSLATLGETGDIVIVGADGMARTNSRFETGPKVLEPIPSITAVMANNPAPFTPAELAPSEGIAAGEIVFAPIAIQDLSWQVAVRIDKSEAMGPVYASTLSAVIGSLVAAALSALIGWLIARSIVRPVERISNSVRRIAEDNLSDVVPDSDRGDELGDIAKSLDALREKLGIAATLERDRNRHSEEQRVVVEALSVGLRDLSAGNLTHVIEGNFGDYEALRIDFNQAAERLSETMAVVVETAESIRSRAREISQSSEDLSTRTETQAATLEETAAALDELTASIRSAADRAREVEGIVRSARSEAEESGKVVAGAVSAMTEIERSSDQISQIIGVIDDIAFQTNLLALNAGVEAARAGEAGRGFAVVAAEVRALAQRSSGAAKEIKGLISASTQHVGRGVEQVGRAGDALANIVNRVTHISSLVSSIASGAAEQSSGLGEINLGVSQLDQVTQQNAAMVEEATAAAQSMNQESSGLSELVSQFRVRGSRFGADAGFQPSHMNSVVDFPLPAAPPVVQMNPLGDFQLAEEPEPEFEDLPPPAPAAVDLPEPAPISRKSAASSSTSSTKWQDF</sequence>
<dbReference type="GO" id="GO:0004888">
    <property type="term" value="F:transmembrane signaling receptor activity"/>
    <property type="evidence" value="ECO:0007669"/>
    <property type="project" value="InterPro"/>
</dbReference>
<feature type="domain" description="HAMP" evidence="8">
    <location>
        <begin position="367"/>
        <end position="420"/>
    </location>
</feature>